<dbReference type="InterPro" id="IPR011047">
    <property type="entry name" value="Quinoprotein_ADH-like_sf"/>
</dbReference>
<dbReference type="SUPFAM" id="SSF50969">
    <property type="entry name" value="YVTN repeat-like/Quinoprotein amine dehydrogenase"/>
    <property type="match status" value="1"/>
</dbReference>
<dbReference type="PANTHER" id="PTHR47197:SF3">
    <property type="entry name" value="DIHYDRO-HEME D1 DEHYDROGENASE"/>
    <property type="match status" value="1"/>
</dbReference>
<sequence>MHLMKITALFLSAALSLSTAASALTLTPAQVYTLPGADSEFGAFLPDGRVAVNADNGILILDRTLKTVIGFYTLQGEIDGLTVSPDGRRVAAMNSETWTVWDVATGREIRSGKTAYDATLAFDAQGNLLTLDDGTLKRVTLASGQRGDVLGDGDIYGVAVSPDGTRAALTFEDRVQFVTLADGTVLAEASLNEEPDALGASFSPDGQAVAVRTGSEALILRAGQDAVSVEGGEDLDPQDDSLLFLNDTDLLAVFYGEAQRIDPQTGEATGEPFMLDTDGPVVAGPDGQLLALGSRVALLDPQDLEAPATQESVLPSSNAWTGAFVGNVPHAGLGRFLNLNSMQELKVGGTGRLDTYLGQGNNIWTLRGLDVAVRRAGVNVNVAKLDEDAEYDTLHASPDGTFAVVSGYYGMALMNATTGKVIRKVTAKQLKVEDIHDALPSPDGKGIYVIPHEGNVFRYDVATGKQTLAFKLPADAEATEFQQSAGGTLAVVYFNENYDRFVALLKPGATSAFKTLPFTDSVRALRFSPDGKRLAVLTNASQNALQVFDTATGALLTRTGKFNTSTGLLAWSQNGRQLMVGSGLLGKPGTVTVFDVK</sequence>
<name>A0ABQ2S023_9DEIO</name>
<keyword evidence="1" id="KW-0732">Signal</keyword>
<accession>A0ABQ2S023</accession>
<dbReference type="InterPro" id="IPR051200">
    <property type="entry name" value="Host-pathogen_enzymatic-act"/>
</dbReference>
<organism evidence="2 3">
    <name type="scientific">Deinococcus seoulensis</name>
    <dbReference type="NCBI Taxonomy" id="1837379"/>
    <lineage>
        <taxon>Bacteria</taxon>
        <taxon>Thermotogati</taxon>
        <taxon>Deinococcota</taxon>
        <taxon>Deinococci</taxon>
        <taxon>Deinococcales</taxon>
        <taxon>Deinococcaceae</taxon>
        <taxon>Deinococcus</taxon>
    </lineage>
</organism>
<evidence type="ECO:0008006" key="4">
    <source>
        <dbReference type="Google" id="ProtNLM"/>
    </source>
</evidence>
<gene>
    <name evidence="2" type="ORF">GCM10008959_39960</name>
</gene>
<dbReference type="Gene3D" id="2.130.10.10">
    <property type="entry name" value="YVTN repeat-like/Quinoprotein amine dehydrogenase"/>
    <property type="match status" value="2"/>
</dbReference>
<dbReference type="InterPro" id="IPR011044">
    <property type="entry name" value="Quino_amine_DH_bsu"/>
</dbReference>
<keyword evidence="3" id="KW-1185">Reference proteome</keyword>
<comment type="caution">
    <text evidence="2">The sequence shown here is derived from an EMBL/GenBank/DDBJ whole genome shotgun (WGS) entry which is preliminary data.</text>
</comment>
<protein>
    <recommendedName>
        <fullName evidence="4">WD40 repeat domain-containing protein</fullName>
    </recommendedName>
</protein>
<evidence type="ECO:0000313" key="2">
    <source>
        <dbReference type="EMBL" id="GGR74810.1"/>
    </source>
</evidence>
<evidence type="ECO:0000313" key="3">
    <source>
        <dbReference type="Proteomes" id="UP000634308"/>
    </source>
</evidence>
<reference evidence="3" key="1">
    <citation type="journal article" date="2019" name="Int. J. Syst. Evol. Microbiol.">
        <title>The Global Catalogue of Microorganisms (GCM) 10K type strain sequencing project: providing services to taxonomists for standard genome sequencing and annotation.</title>
        <authorList>
            <consortium name="The Broad Institute Genomics Platform"/>
            <consortium name="The Broad Institute Genome Sequencing Center for Infectious Disease"/>
            <person name="Wu L."/>
            <person name="Ma J."/>
        </authorList>
    </citation>
    <scope>NUCLEOTIDE SEQUENCE [LARGE SCALE GENOMIC DNA]</scope>
    <source>
        <strain evidence="3">JCM 31404</strain>
    </source>
</reference>
<dbReference type="InterPro" id="IPR015943">
    <property type="entry name" value="WD40/YVTN_repeat-like_dom_sf"/>
</dbReference>
<dbReference type="Proteomes" id="UP000634308">
    <property type="component" value="Unassembled WGS sequence"/>
</dbReference>
<dbReference type="PANTHER" id="PTHR47197">
    <property type="entry name" value="PROTEIN NIRF"/>
    <property type="match status" value="1"/>
</dbReference>
<dbReference type="EMBL" id="BMQM01000051">
    <property type="protein sequence ID" value="GGR74810.1"/>
    <property type="molecule type" value="Genomic_DNA"/>
</dbReference>
<feature type="chain" id="PRO_5045472902" description="WD40 repeat domain-containing protein" evidence="1">
    <location>
        <begin position="24"/>
        <end position="597"/>
    </location>
</feature>
<feature type="signal peptide" evidence="1">
    <location>
        <begin position="1"/>
        <end position="23"/>
    </location>
</feature>
<proteinExistence type="predicted"/>
<evidence type="ECO:0000256" key="1">
    <source>
        <dbReference type="SAM" id="SignalP"/>
    </source>
</evidence>
<dbReference type="SUPFAM" id="SSF50998">
    <property type="entry name" value="Quinoprotein alcohol dehydrogenase-like"/>
    <property type="match status" value="1"/>
</dbReference>